<comment type="catalytic activity">
    <reaction evidence="7">
        <text>O-phospho-L-seryl-[protein] + H2O = L-seryl-[protein] + phosphate</text>
        <dbReference type="Rhea" id="RHEA:20629"/>
        <dbReference type="Rhea" id="RHEA-COMP:9863"/>
        <dbReference type="Rhea" id="RHEA-COMP:11604"/>
        <dbReference type="ChEBI" id="CHEBI:15377"/>
        <dbReference type="ChEBI" id="CHEBI:29999"/>
        <dbReference type="ChEBI" id="CHEBI:43474"/>
        <dbReference type="ChEBI" id="CHEBI:83421"/>
        <dbReference type="EC" id="3.1.3.16"/>
    </reaction>
</comment>
<dbReference type="InterPro" id="IPR015655">
    <property type="entry name" value="PP2C"/>
</dbReference>
<keyword evidence="13" id="KW-0812">Transmembrane</keyword>
<dbReference type="FunFam" id="3.60.40.10:FF:000002">
    <property type="entry name" value="Serine/threonine phosphatase stp"/>
    <property type="match status" value="1"/>
</dbReference>
<comment type="catalytic activity">
    <reaction evidence="8">
        <text>O-phospho-L-threonyl-[protein] + H2O = L-threonyl-[protein] + phosphate</text>
        <dbReference type="Rhea" id="RHEA:47004"/>
        <dbReference type="Rhea" id="RHEA-COMP:11060"/>
        <dbReference type="Rhea" id="RHEA-COMP:11605"/>
        <dbReference type="ChEBI" id="CHEBI:15377"/>
        <dbReference type="ChEBI" id="CHEBI:30013"/>
        <dbReference type="ChEBI" id="CHEBI:43474"/>
        <dbReference type="ChEBI" id="CHEBI:61977"/>
        <dbReference type="EC" id="3.1.3.16"/>
    </reaction>
</comment>
<keyword evidence="13" id="KW-0472">Membrane</keyword>
<evidence type="ECO:0000256" key="7">
    <source>
        <dbReference type="ARBA" id="ARBA00047761"/>
    </source>
</evidence>
<dbReference type="Proteomes" id="UP000515976">
    <property type="component" value="Chromosome"/>
</dbReference>
<evidence type="ECO:0000259" key="15">
    <source>
        <dbReference type="PROSITE" id="PS51746"/>
    </source>
</evidence>
<dbReference type="EMBL" id="CP060712">
    <property type="protein sequence ID" value="QNN49277.1"/>
    <property type="molecule type" value="Genomic_DNA"/>
</dbReference>
<dbReference type="EC" id="3.1.3.16" evidence="2"/>
<dbReference type="AlphaFoldDB" id="A0A7G9R102"/>
<protein>
    <recommendedName>
        <fullName evidence="9">Serine/threonine protein phosphatase PstP</fullName>
        <ecNumber evidence="2">3.1.3.16</ecNumber>
    </recommendedName>
    <alternativeName>
        <fullName evidence="11">Mycobacterial Ser/Thr phosphatase</fullName>
    </alternativeName>
    <alternativeName>
        <fullName evidence="10">PP2C-family Ser/Thr phosphatase</fullName>
    </alternativeName>
</protein>
<dbReference type="PROSITE" id="PS51746">
    <property type="entry name" value="PPM_2"/>
    <property type="match status" value="1"/>
</dbReference>
<dbReference type="InterPro" id="IPR036457">
    <property type="entry name" value="PPM-type-like_dom_sf"/>
</dbReference>
<dbReference type="SMART" id="SM00331">
    <property type="entry name" value="PP2C_SIG"/>
    <property type="match status" value="1"/>
</dbReference>
<dbReference type="PROSITE" id="PS50042">
    <property type="entry name" value="CNMP_BINDING_3"/>
    <property type="match status" value="1"/>
</dbReference>
<feature type="domain" description="Cyclic nucleotide-binding" evidence="14">
    <location>
        <begin position="173"/>
        <end position="245"/>
    </location>
</feature>
<feature type="transmembrane region" description="Helical" evidence="13">
    <location>
        <begin position="308"/>
        <end position="329"/>
    </location>
</feature>
<dbReference type="PANTHER" id="PTHR47992">
    <property type="entry name" value="PROTEIN PHOSPHATASE"/>
    <property type="match status" value="1"/>
</dbReference>
<evidence type="ECO:0000256" key="4">
    <source>
        <dbReference type="ARBA" id="ARBA00022801"/>
    </source>
</evidence>
<dbReference type="KEGG" id="pei:H9L10_13845"/>
<dbReference type="GO" id="GO:0004722">
    <property type="term" value="F:protein serine/threonine phosphatase activity"/>
    <property type="evidence" value="ECO:0007669"/>
    <property type="project" value="UniProtKB-EC"/>
</dbReference>
<sequence length="483" mass="50107">MPFAFHYAARSDVGMVRSNNEDSGYAGPHLLAMADGMGGHAGGDVASSTVVAALVDLDGESLSGREATQSLLDRIRRANHDIGAAVAEDPKLEGMGTTLIAIFRTGDRIVLAHIGDSRAFLVRDGEVTQVTKDHSFVQNLVDEGRITADEAKTHPQRSLVTRVLTGNDDDEPDLVVRQGRAGDRYLIASDGLTDYVAKETVDDVLVSTSDPGECADRLVGLALRAGAPDNVTVVVGDLVDIAKVDAPPTQPQVVGAAAARRSGTRPIPTTPAAKAAALAQATSGSDAEDTVTLAEEGPRSRRTLALRVAAALVVAVVVLAGGSYAAYAWSQRQYFIGEDDGVVTVYRGVAQSLGPIELSSPEYSTTISVDDLPESYQQSIESGIEADDRADAQARVEELRVQAQACRYARTQDEPCRTVSPTWTMPTPTSSSSGSASPSSSSSPGASGSPTPSASGTGLPSVAPSRTPTLPAATSTPTTPPSA</sequence>
<evidence type="ECO:0000256" key="5">
    <source>
        <dbReference type="ARBA" id="ARBA00022912"/>
    </source>
</evidence>
<organism evidence="16 17">
    <name type="scientific">Phycicoccus endophyticus</name>
    <dbReference type="NCBI Taxonomy" id="1690220"/>
    <lineage>
        <taxon>Bacteria</taxon>
        <taxon>Bacillati</taxon>
        <taxon>Actinomycetota</taxon>
        <taxon>Actinomycetes</taxon>
        <taxon>Micrococcales</taxon>
        <taxon>Intrasporangiaceae</taxon>
        <taxon>Phycicoccus</taxon>
    </lineage>
</organism>
<feature type="domain" description="PPM-type phosphatase" evidence="15">
    <location>
        <begin position="6"/>
        <end position="238"/>
    </location>
</feature>
<dbReference type="SMART" id="SM00332">
    <property type="entry name" value="PP2Cc"/>
    <property type="match status" value="1"/>
</dbReference>
<reference evidence="16 17" key="1">
    <citation type="submission" date="2020-08" db="EMBL/GenBank/DDBJ databases">
        <title>Genome sequence of Phycicoccus endophyticus JCM 31784T.</title>
        <authorList>
            <person name="Hyun D.-W."/>
            <person name="Bae J.-W."/>
        </authorList>
    </citation>
    <scope>NUCLEOTIDE SEQUENCE [LARGE SCALE GENOMIC DNA]</scope>
    <source>
        <strain evidence="16 17">JCM 31784</strain>
    </source>
</reference>
<evidence type="ECO:0000256" key="1">
    <source>
        <dbReference type="ARBA" id="ARBA00001936"/>
    </source>
</evidence>
<feature type="region of interest" description="Disordered" evidence="12">
    <location>
        <begin position="410"/>
        <end position="483"/>
    </location>
</feature>
<keyword evidence="6" id="KW-0464">Manganese</keyword>
<evidence type="ECO:0000256" key="12">
    <source>
        <dbReference type="SAM" id="MobiDB-lite"/>
    </source>
</evidence>
<evidence type="ECO:0000313" key="16">
    <source>
        <dbReference type="EMBL" id="QNN49277.1"/>
    </source>
</evidence>
<comment type="cofactor">
    <cofactor evidence="1">
        <name>Mn(2+)</name>
        <dbReference type="ChEBI" id="CHEBI:29035"/>
    </cofactor>
</comment>
<accession>A0A7G9R102</accession>
<keyword evidence="5" id="KW-0904">Protein phosphatase</keyword>
<keyword evidence="17" id="KW-1185">Reference proteome</keyword>
<evidence type="ECO:0000256" key="3">
    <source>
        <dbReference type="ARBA" id="ARBA00022723"/>
    </source>
</evidence>
<dbReference type="Gene3D" id="3.60.40.10">
    <property type="entry name" value="PPM-type phosphatase domain"/>
    <property type="match status" value="1"/>
</dbReference>
<evidence type="ECO:0000259" key="14">
    <source>
        <dbReference type="PROSITE" id="PS50042"/>
    </source>
</evidence>
<evidence type="ECO:0000256" key="6">
    <source>
        <dbReference type="ARBA" id="ARBA00023211"/>
    </source>
</evidence>
<dbReference type="InterPro" id="IPR001932">
    <property type="entry name" value="PPM-type_phosphatase-like_dom"/>
</dbReference>
<evidence type="ECO:0000256" key="13">
    <source>
        <dbReference type="SAM" id="Phobius"/>
    </source>
</evidence>
<dbReference type="CDD" id="cd00143">
    <property type="entry name" value="PP2Cc"/>
    <property type="match status" value="1"/>
</dbReference>
<keyword evidence="4" id="KW-0378">Hydrolase</keyword>
<evidence type="ECO:0000256" key="10">
    <source>
        <dbReference type="ARBA" id="ARBA00077741"/>
    </source>
</evidence>
<evidence type="ECO:0000256" key="9">
    <source>
        <dbReference type="ARBA" id="ARBA00071184"/>
    </source>
</evidence>
<feature type="compositionally biased region" description="Low complexity" evidence="12">
    <location>
        <begin position="420"/>
        <end position="477"/>
    </location>
</feature>
<evidence type="ECO:0000256" key="2">
    <source>
        <dbReference type="ARBA" id="ARBA00013081"/>
    </source>
</evidence>
<dbReference type="SUPFAM" id="SSF81606">
    <property type="entry name" value="PP2C-like"/>
    <property type="match status" value="1"/>
</dbReference>
<dbReference type="InterPro" id="IPR000595">
    <property type="entry name" value="cNMP-bd_dom"/>
</dbReference>
<evidence type="ECO:0000256" key="8">
    <source>
        <dbReference type="ARBA" id="ARBA00048336"/>
    </source>
</evidence>
<dbReference type="GO" id="GO:0046872">
    <property type="term" value="F:metal ion binding"/>
    <property type="evidence" value="ECO:0007669"/>
    <property type="project" value="UniProtKB-KW"/>
</dbReference>
<name>A0A7G9R102_9MICO</name>
<dbReference type="RefSeq" id="WP_166101444.1">
    <property type="nucleotide sequence ID" value="NZ_BMMY01000006.1"/>
</dbReference>
<dbReference type="Pfam" id="PF13672">
    <property type="entry name" value="PP2C_2"/>
    <property type="match status" value="1"/>
</dbReference>
<keyword evidence="13" id="KW-1133">Transmembrane helix</keyword>
<evidence type="ECO:0000313" key="17">
    <source>
        <dbReference type="Proteomes" id="UP000515976"/>
    </source>
</evidence>
<gene>
    <name evidence="16" type="ORF">H9L10_13845</name>
</gene>
<proteinExistence type="predicted"/>
<keyword evidence="3" id="KW-0479">Metal-binding</keyword>
<evidence type="ECO:0000256" key="11">
    <source>
        <dbReference type="ARBA" id="ARBA00079123"/>
    </source>
</evidence>